<name>A0AAV7M2G0_PLEWA</name>
<proteinExistence type="predicted"/>
<keyword evidence="3" id="KW-1185">Reference proteome</keyword>
<comment type="caution">
    <text evidence="2">The sequence shown here is derived from an EMBL/GenBank/DDBJ whole genome shotgun (WGS) entry which is preliminary data.</text>
</comment>
<feature type="region of interest" description="Disordered" evidence="1">
    <location>
        <begin position="37"/>
        <end position="106"/>
    </location>
</feature>
<sequence>MSNLCWSEPEERWPDSQVRGSEWLRAEGLWAWCRSGGPRGVEDNSSRGPMIPPHPRSVTQPPGARTESITPSERGFGEQAAWKHPALKTGPQGVTRDTTVGPGEGK</sequence>
<evidence type="ECO:0000256" key="1">
    <source>
        <dbReference type="SAM" id="MobiDB-lite"/>
    </source>
</evidence>
<evidence type="ECO:0000313" key="3">
    <source>
        <dbReference type="Proteomes" id="UP001066276"/>
    </source>
</evidence>
<dbReference type="Proteomes" id="UP001066276">
    <property type="component" value="Chromosome 10"/>
</dbReference>
<accession>A0AAV7M2G0</accession>
<dbReference type="AlphaFoldDB" id="A0AAV7M2G0"/>
<evidence type="ECO:0000313" key="2">
    <source>
        <dbReference type="EMBL" id="KAJ1096767.1"/>
    </source>
</evidence>
<gene>
    <name evidence="2" type="ORF">NDU88_001898</name>
</gene>
<organism evidence="2 3">
    <name type="scientific">Pleurodeles waltl</name>
    <name type="common">Iberian ribbed newt</name>
    <dbReference type="NCBI Taxonomy" id="8319"/>
    <lineage>
        <taxon>Eukaryota</taxon>
        <taxon>Metazoa</taxon>
        <taxon>Chordata</taxon>
        <taxon>Craniata</taxon>
        <taxon>Vertebrata</taxon>
        <taxon>Euteleostomi</taxon>
        <taxon>Amphibia</taxon>
        <taxon>Batrachia</taxon>
        <taxon>Caudata</taxon>
        <taxon>Salamandroidea</taxon>
        <taxon>Salamandridae</taxon>
        <taxon>Pleurodelinae</taxon>
        <taxon>Pleurodeles</taxon>
    </lineage>
</organism>
<protein>
    <submittedName>
        <fullName evidence="2">Uncharacterized protein</fullName>
    </submittedName>
</protein>
<reference evidence="2" key="1">
    <citation type="journal article" date="2022" name="bioRxiv">
        <title>Sequencing and chromosome-scale assembly of the giantPleurodeles waltlgenome.</title>
        <authorList>
            <person name="Brown T."/>
            <person name="Elewa A."/>
            <person name="Iarovenko S."/>
            <person name="Subramanian E."/>
            <person name="Araus A.J."/>
            <person name="Petzold A."/>
            <person name="Susuki M."/>
            <person name="Suzuki K.-i.T."/>
            <person name="Hayashi T."/>
            <person name="Toyoda A."/>
            <person name="Oliveira C."/>
            <person name="Osipova E."/>
            <person name="Leigh N.D."/>
            <person name="Simon A."/>
            <person name="Yun M.H."/>
        </authorList>
    </citation>
    <scope>NUCLEOTIDE SEQUENCE</scope>
    <source>
        <strain evidence="2">20211129_DDA</strain>
        <tissue evidence="2">Liver</tissue>
    </source>
</reference>
<dbReference type="EMBL" id="JANPWB010000014">
    <property type="protein sequence ID" value="KAJ1096767.1"/>
    <property type="molecule type" value="Genomic_DNA"/>
</dbReference>